<evidence type="ECO:0008006" key="2">
    <source>
        <dbReference type="Google" id="ProtNLM"/>
    </source>
</evidence>
<gene>
    <name evidence="1" type="ORF">TVY486_1110410</name>
</gene>
<accession>G0UCJ7</accession>
<proteinExistence type="predicted"/>
<sequence length="182" mass="20292">MAIVRSTTTTVINGLTFADRAVKVTRPRHSGCSFVCTPGLLACRFMDSSVAMRIKQQGFRRTPLANMQLRGHCSVSLFRTQRLAFHCSGDESRVQVHELNLKYGDIVVLLGGQDLQRDWVSVQRTLSRVMHADLEYIAEEMLIELGARSRNQGESNSICVMATVSEQPSGLVPEPPLSMEWP</sequence>
<reference evidence="1" key="1">
    <citation type="journal article" date="2012" name="Proc. Natl. Acad. Sci. U.S.A.">
        <title>Antigenic diversity is generated by distinct evolutionary mechanisms in African trypanosome species.</title>
        <authorList>
            <person name="Jackson A.P."/>
            <person name="Berry A."/>
            <person name="Aslett M."/>
            <person name="Allison H.C."/>
            <person name="Burton P."/>
            <person name="Vavrova-Anderson J."/>
            <person name="Brown R."/>
            <person name="Browne H."/>
            <person name="Corton N."/>
            <person name="Hauser H."/>
            <person name="Gamble J."/>
            <person name="Gilderthorp R."/>
            <person name="Marcello L."/>
            <person name="McQuillan J."/>
            <person name="Otto T.D."/>
            <person name="Quail M.A."/>
            <person name="Sanders M.J."/>
            <person name="van Tonder A."/>
            <person name="Ginger M.L."/>
            <person name="Field M.C."/>
            <person name="Barry J.D."/>
            <person name="Hertz-Fowler C."/>
            <person name="Berriman M."/>
        </authorList>
    </citation>
    <scope>NUCLEOTIDE SEQUENCE</scope>
    <source>
        <strain evidence="1">Y486</strain>
    </source>
</reference>
<name>G0UCJ7_TRYVY</name>
<dbReference type="EMBL" id="HE573027">
    <property type="protein sequence ID" value="CCC53557.1"/>
    <property type="molecule type" value="Genomic_DNA"/>
</dbReference>
<dbReference type="VEuPathDB" id="TriTrypDB:TvY486_1110410"/>
<dbReference type="AlphaFoldDB" id="G0UCJ7"/>
<dbReference type="OMA" id="FVCLDNA"/>
<protein>
    <recommendedName>
        <fullName evidence="2">PPM-type phosphatase domain-containing protein</fullName>
    </recommendedName>
</protein>
<organism evidence="1">
    <name type="scientific">Trypanosoma vivax (strain Y486)</name>
    <dbReference type="NCBI Taxonomy" id="1055687"/>
    <lineage>
        <taxon>Eukaryota</taxon>
        <taxon>Discoba</taxon>
        <taxon>Euglenozoa</taxon>
        <taxon>Kinetoplastea</taxon>
        <taxon>Metakinetoplastina</taxon>
        <taxon>Trypanosomatida</taxon>
        <taxon>Trypanosomatidae</taxon>
        <taxon>Trypanosoma</taxon>
        <taxon>Duttonella</taxon>
    </lineage>
</organism>
<evidence type="ECO:0000313" key="1">
    <source>
        <dbReference type="EMBL" id="CCC53557.1"/>
    </source>
</evidence>